<dbReference type="GO" id="GO:0032259">
    <property type="term" value="P:methylation"/>
    <property type="evidence" value="ECO:0007669"/>
    <property type="project" value="UniProtKB-KW"/>
</dbReference>
<feature type="region of interest" description="Disordered" evidence="1">
    <location>
        <begin position="65"/>
        <end position="91"/>
    </location>
</feature>
<accession>A0A8H1LH80</accession>
<dbReference type="PANTHER" id="PTHR42998:SF1">
    <property type="entry name" value="TYPE I RESTRICTION ENZYME HINDI METHYLASE SUBUNIT"/>
    <property type="match status" value="1"/>
</dbReference>
<organism evidence="3 4">
    <name type="scientific">Streptomyces albus</name>
    <dbReference type="NCBI Taxonomy" id="1888"/>
    <lineage>
        <taxon>Bacteria</taxon>
        <taxon>Bacillati</taxon>
        <taxon>Actinomycetota</taxon>
        <taxon>Actinomycetes</taxon>
        <taxon>Kitasatosporales</taxon>
        <taxon>Streptomycetaceae</taxon>
        <taxon>Streptomyces</taxon>
    </lineage>
</organism>
<dbReference type="GO" id="GO:0008170">
    <property type="term" value="F:N-methyltransferase activity"/>
    <property type="evidence" value="ECO:0007669"/>
    <property type="project" value="InterPro"/>
</dbReference>
<dbReference type="Pfam" id="PF02384">
    <property type="entry name" value="N6_Mtase"/>
    <property type="match status" value="1"/>
</dbReference>
<dbReference type="EMBL" id="RCIY01000046">
    <property type="protein sequence ID" value="TGG84547.1"/>
    <property type="molecule type" value="Genomic_DNA"/>
</dbReference>
<dbReference type="GO" id="GO:0003677">
    <property type="term" value="F:DNA binding"/>
    <property type="evidence" value="ECO:0007669"/>
    <property type="project" value="InterPro"/>
</dbReference>
<dbReference type="SUPFAM" id="SSF53335">
    <property type="entry name" value="S-adenosyl-L-methionine-dependent methyltransferases"/>
    <property type="match status" value="1"/>
</dbReference>
<gene>
    <name evidence="3" type="ORF">D8771_11755</name>
</gene>
<feature type="domain" description="DNA methylase adenine-specific" evidence="2">
    <location>
        <begin position="143"/>
        <end position="378"/>
    </location>
</feature>
<sequence length="639" mass="67276">MSGANGASDGTEVTAAAIARLAGVGRAAVSNWRRRHPDFPRPVGGTETSPTFSLTEVESWLRAQGKLAEAPPRERVRRRLESDPEGHGPALVRAGEHLAGLGEPAQPADRSELEQLAREVGTETAFAQLLADYLDANPRQYTLTPPGTAALMARLAGPGDSVLDPACGSGELLAAALTAEGTAGSPSPGGAGTPRTLHGQDTDPLLARLAALRLTLRAGAARPAGDAARARTPDTAVDIRAEDALRTEEPAAPPVATVLCHPPFNERNWGHDELAYDPRWAYGLPPRTESELAWVQHALYRLRPGGTAVLLLPPAVAARRTGRRVRAALLRKGALRAVLALPPGAAAPHSLPLHLWVLRRPEGASAAHTRLLLMDAAGGRAEGEPAPPWEETAEAVLAAWRAFDADGTVTERPGVCAALPVIDLLDDEVDLTPARHLLPGGARTDAAALTAVRAELERTLRRTLDLAAGDAAGTADGRRDGTDGELPEATVGELARTGALEVHTASAEPVTTAPGDVVVPVQGRGAAYVVAEGEEGARLDKPLCLLRVDPAALDAWFVAGFLRSTANTRQASSYASSASRIDVRRLRLPRLPLERQRAYGERFRRLAEFEAALRRVGELGGEFVQGMFDGLADGTVPPS</sequence>
<name>A0A8H1LH80_9ACTN</name>
<comment type="caution">
    <text evidence="3">The sequence shown here is derived from an EMBL/GenBank/DDBJ whole genome shotgun (WGS) entry which is preliminary data.</text>
</comment>
<evidence type="ECO:0000256" key="1">
    <source>
        <dbReference type="SAM" id="MobiDB-lite"/>
    </source>
</evidence>
<dbReference type="Gene3D" id="3.40.50.150">
    <property type="entry name" value="Vaccinia Virus protein VP39"/>
    <property type="match status" value="1"/>
</dbReference>
<dbReference type="PRINTS" id="PR00507">
    <property type="entry name" value="N12N6MTFRASE"/>
</dbReference>
<proteinExistence type="predicted"/>
<keyword evidence="3" id="KW-0808">Transferase</keyword>
<dbReference type="RefSeq" id="WP_135566932.1">
    <property type="nucleotide sequence ID" value="NZ_CP103060.1"/>
</dbReference>
<dbReference type="InterPro" id="IPR029063">
    <property type="entry name" value="SAM-dependent_MTases_sf"/>
</dbReference>
<protein>
    <submittedName>
        <fullName evidence="3">SAM-dependent methyltransferase</fullName>
    </submittedName>
</protein>
<keyword evidence="3" id="KW-0489">Methyltransferase</keyword>
<evidence type="ECO:0000313" key="4">
    <source>
        <dbReference type="Proteomes" id="UP000298111"/>
    </source>
</evidence>
<reference evidence="3 4" key="1">
    <citation type="submission" date="2018-10" db="EMBL/GenBank/DDBJ databases">
        <title>Isolation of pseudouridimycin from Streptomyces albus DSM 40763.</title>
        <authorList>
            <person name="Rosenqvist P."/>
            <person name="Metsae-Ketelae M."/>
            <person name="Virta P."/>
        </authorList>
    </citation>
    <scope>NUCLEOTIDE SEQUENCE [LARGE SCALE GENOMIC DNA]</scope>
    <source>
        <strain evidence="3 4">DSM 40763</strain>
    </source>
</reference>
<dbReference type="InterPro" id="IPR003356">
    <property type="entry name" value="DNA_methylase_A-5"/>
</dbReference>
<dbReference type="AlphaFoldDB" id="A0A8H1LH80"/>
<evidence type="ECO:0000259" key="2">
    <source>
        <dbReference type="Pfam" id="PF02384"/>
    </source>
</evidence>
<dbReference type="Proteomes" id="UP000298111">
    <property type="component" value="Unassembled WGS sequence"/>
</dbReference>
<feature type="compositionally biased region" description="Basic and acidic residues" evidence="1">
    <location>
        <begin position="71"/>
        <end position="86"/>
    </location>
</feature>
<dbReference type="GeneID" id="75183211"/>
<dbReference type="InterPro" id="IPR052916">
    <property type="entry name" value="Type-I_RE_MTase_Subunit"/>
</dbReference>
<evidence type="ECO:0000313" key="3">
    <source>
        <dbReference type="EMBL" id="TGG84547.1"/>
    </source>
</evidence>
<dbReference type="PANTHER" id="PTHR42998">
    <property type="entry name" value="TYPE I RESTRICTION ENZYME HINDVIIP M PROTEIN-RELATED"/>
    <property type="match status" value="1"/>
</dbReference>